<name>A0ACC1XKC3_MELAZ</name>
<dbReference type="EMBL" id="CM051401">
    <property type="protein sequence ID" value="KAJ4711820.1"/>
    <property type="molecule type" value="Genomic_DNA"/>
</dbReference>
<sequence length="722" mass="80720">MDAETPGKTEESSVASIKKLRSQLESRIESRHKTHLDLLSSLQNLVPNLVSSLDLSLNLISNLNHRNFIPTPPLPEIPNLPPKPHANHGNSNNNVKQEPAENLVRSMEGSEDEKRSGKFVVDESGSPMAVVKAMVATCLLQRVPFKPVDSSIIARKLESDANLTAAEKKALRELGGEAGAVLAVEAALKSIAEDNGGVELDELSISGKSRVMVLSIDKIRLLRELPKSVQVKQEVKQELNEGGNNQNQNQGQMDMYGFQRPEMWDPHMAEMASIYGGGGLMGPRGRGGMMGMHRGGMMNSSNRQQKRTEEDDWIDIQEMLSKKTYKESQRSKAGEELLDLIQRPTAKETAVAAKFKSKGGSQVKEYCSSLTKEDCRLKTGSFAACEKVHFRRIIAPHTDITLGDCSFLDTCRHMKTCKYIHYELDPERDLPPAMMGAGLALPKPLKPQRPEYCSEVELGEPQWINCDIRTFRMDILGQFGVIMADPPWDIHMELPYGTMADDEMRNLNVPALQTDGLIFLWVTGRAMELGRECLELWGYKRVEEIIWVKTNQLQRIIRTGRTGHWLNHSKEHCLVGIKGNPEVNRNIDTDVIVAEVRETSRKPDEMYPMLERISPRTRKLELFARMHNTHAGWMSLGNQLDGVRLVDEGLRARFKAAYPEVAVQPPSPPRASAMEVDSNANQTSSPFESRPSAMQFSEQSVVAEVAYTSEEKPMAIDADMVN</sequence>
<evidence type="ECO:0000313" key="1">
    <source>
        <dbReference type="EMBL" id="KAJ4711820.1"/>
    </source>
</evidence>
<accession>A0ACC1XKC3</accession>
<proteinExistence type="predicted"/>
<evidence type="ECO:0000313" key="2">
    <source>
        <dbReference type="Proteomes" id="UP001164539"/>
    </source>
</evidence>
<comment type="caution">
    <text evidence="1">The sequence shown here is derived from an EMBL/GenBank/DDBJ whole genome shotgun (WGS) entry which is preliminary data.</text>
</comment>
<protein>
    <submittedName>
        <fullName evidence="1">N6-adenosine-methyltransferase MT-A70-like</fullName>
    </submittedName>
</protein>
<keyword evidence="2" id="KW-1185">Reference proteome</keyword>
<gene>
    <name evidence="1" type="ORF">OWV82_014171</name>
</gene>
<reference evidence="1 2" key="1">
    <citation type="journal article" date="2023" name="Science">
        <title>Complex scaffold remodeling in plant triterpene biosynthesis.</title>
        <authorList>
            <person name="De La Pena R."/>
            <person name="Hodgson H."/>
            <person name="Liu J.C."/>
            <person name="Stephenson M.J."/>
            <person name="Martin A.C."/>
            <person name="Owen C."/>
            <person name="Harkess A."/>
            <person name="Leebens-Mack J."/>
            <person name="Jimenez L.E."/>
            <person name="Osbourn A."/>
            <person name="Sattely E.S."/>
        </authorList>
    </citation>
    <scope>NUCLEOTIDE SEQUENCE [LARGE SCALE GENOMIC DNA]</scope>
    <source>
        <strain evidence="2">cv. JPN11</strain>
        <tissue evidence="1">Leaf</tissue>
    </source>
</reference>
<organism evidence="1 2">
    <name type="scientific">Melia azedarach</name>
    <name type="common">Chinaberry tree</name>
    <dbReference type="NCBI Taxonomy" id="155640"/>
    <lineage>
        <taxon>Eukaryota</taxon>
        <taxon>Viridiplantae</taxon>
        <taxon>Streptophyta</taxon>
        <taxon>Embryophyta</taxon>
        <taxon>Tracheophyta</taxon>
        <taxon>Spermatophyta</taxon>
        <taxon>Magnoliopsida</taxon>
        <taxon>eudicotyledons</taxon>
        <taxon>Gunneridae</taxon>
        <taxon>Pentapetalae</taxon>
        <taxon>rosids</taxon>
        <taxon>malvids</taxon>
        <taxon>Sapindales</taxon>
        <taxon>Meliaceae</taxon>
        <taxon>Melia</taxon>
    </lineage>
</organism>
<dbReference type="Proteomes" id="UP001164539">
    <property type="component" value="Chromosome 8"/>
</dbReference>